<evidence type="ECO:0000313" key="2">
    <source>
        <dbReference type="EMBL" id="KFJ05070.1"/>
    </source>
</evidence>
<dbReference type="InterPro" id="IPR052345">
    <property type="entry name" value="Rad_response_metalloprotease"/>
</dbReference>
<comment type="caution">
    <text evidence="2">The sequence shown here is derived from an EMBL/GenBank/DDBJ whole genome shotgun (WGS) entry which is preliminary data.</text>
</comment>
<dbReference type="PANTHER" id="PTHR43236:SF2">
    <property type="entry name" value="BLL0069 PROTEIN"/>
    <property type="match status" value="1"/>
</dbReference>
<gene>
    <name evidence="2" type="ORF">BISU_1600</name>
</gene>
<dbReference type="Proteomes" id="UP000029055">
    <property type="component" value="Unassembled WGS sequence"/>
</dbReference>
<protein>
    <submittedName>
        <fullName evidence="2">Putative Zn peptidase</fullName>
    </submittedName>
</protein>
<dbReference type="RefSeq" id="WP_051246127.1">
    <property type="nucleotide sequence ID" value="NZ_CP062939.1"/>
</dbReference>
<name>A0A087EBB9_9BIFI</name>
<dbReference type="eggNOG" id="COG2856">
    <property type="taxonomic scope" value="Bacteria"/>
</dbReference>
<dbReference type="PANTHER" id="PTHR43236">
    <property type="entry name" value="ANTITOXIN HIGA1"/>
    <property type="match status" value="1"/>
</dbReference>
<dbReference type="InterPro" id="IPR010359">
    <property type="entry name" value="IrrE_HExxH"/>
</dbReference>
<reference evidence="2 3" key="1">
    <citation type="submission" date="2014-03" db="EMBL/GenBank/DDBJ databases">
        <title>Genomics of Bifidobacteria.</title>
        <authorList>
            <person name="Ventura M."/>
            <person name="Milani C."/>
            <person name="Lugli G.A."/>
        </authorList>
    </citation>
    <scope>NUCLEOTIDE SEQUENCE [LARGE SCALE GENOMIC DNA]</scope>
    <source>
        <strain evidence="2 3">LMG 11597</strain>
    </source>
</reference>
<dbReference type="EMBL" id="JGZR01000002">
    <property type="protein sequence ID" value="KFJ05070.1"/>
    <property type="molecule type" value="Genomic_DNA"/>
</dbReference>
<keyword evidence="3" id="KW-1185">Reference proteome</keyword>
<evidence type="ECO:0000259" key="1">
    <source>
        <dbReference type="Pfam" id="PF06114"/>
    </source>
</evidence>
<dbReference type="AlphaFoldDB" id="A0A087EBB9"/>
<evidence type="ECO:0000313" key="3">
    <source>
        <dbReference type="Proteomes" id="UP000029055"/>
    </source>
</evidence>
<proteinExistence type="predicted"/>
<dbReference type="STRING" id="77635.BISU_1600"/>
<sequence>MANITVYPTTLRWAVRESDADPSAIAHKKGLADFPEWLMATDPLHLSFSKLSAIGKVLNMPFGSLVRSVSPEFQEDAVIRYRTIGNQTVEPTQNLRDIIRIMRGRQSWARDEMVSQGLGGNLLVGSVSQAASARELADAMREKLSLQADWSLHKDSGERFRYVRDRASDAGLLVMIDSKVGTFARRLDVHDFRAFVLLDDIAPLIFINCNDSYAGMLFSLLHEIGHVLLGLDEVYNDLSFAADNTKNERVINRAVVMSVVNDVDFHAYWRKSAEIHGQTQDVADACAKRYGLSGLALTIYAHQLGLATEEDIRLVRMLGEERTDARTSSGGNQNRTNASHLDTRFVRLVSSGIERGTLGYSDGLSLLGLKSIHAYEGLLEEKGMIR</sequence>
<dbReference type="Pfam" id="PF06114">
    <property type="entry name" value="Peptidase_M78"/>
    <property type="match status" value="1"/>
</dbReference>
<accession>A0A087EBB9</accession>
<feature type="domain" description="IrrE N-terminal-like" evidence="1">
    <location>
        <begin position="185"/>
        <end position="293"/>
    </location>
</feature>
<dbReference type="OrthoDB" id="9796786at2"/>
<organism evidence="2 3">
    <name type="scientific">Bifidobacterium subtile</name>
    <dbReference type="NCBI Taxonomy" id="77635"/>
    <lineage>
        <taxon>Bacteria</taxon>
        <taxon>Bacillati</taxon>
        <taxon>Actinomycetota</taxon>
        <taxon>Actinomycetes</taxon>
        <taxon>Bifidobacteriales</taxon>
        <taxon>Bifidobacteriaceae</taxon>
        <taxon>Bifidobacterium</taxon>
    </lineage>
</organism>